<accession>A0A1G2ABE9</accession>
<evidence type="ECO:0000313" key="2">
    <source>
        <dbReference type="Proteomes" id="UP000178315"/>
    </source>
</evidence>
<dbReference type="GO" id="GO:0003677">
    <property type="term" value="F:DNA binding"/>
    <property type="evidence" value="ECO:0007669"/>
    <property type="project" value="InterPro"/>
</dbReference>
<dbReference type="EMBL" id="MHJU01000003">
    <property type="protein sequence ID" value="OGY74142.1"/>
    <property type="molecule type" value="Genomic_DNA"/>
</dbReference>
<dbReference type="Pfam" id="PF02452">
    <property type="entry name" value="PemK_toxin"/>
    <property type="match status" value="1"/>
</dbReference>
<dbReference type="Gene3D" id="2.30.30.110">
    <property type="match status" value="1"/>
</dbReference>
<dbReference type="Proteomes" id="UP000178315">
    <property type="component" value="Unassembled WGS sequence"/>
</dbReference>
<gene>
    <name evidence="1" type="ORF">A3H61_04390</name>
</gene>
<dbReference type="AlphaFoldDB" id="A0A1G2ABE9"/>
<sequence length="116" mass="12582">MTSKKILKRSAIVLVPFPFTDLTAIKLRPVLVISFYRQDIIVVAISSVVVNYDKKTDIIIQSGNAGFSRTGLKQSSVIKCAKIATLDTGIVIGALGAVPLDIQEQVDQKLRAVLEV</sequence>
<protein>
    <submittedName>
        <fullName evidence="1">Uncharacterized protein</fullName>
    </submittedName>
</protein>
<proteinExistence type="predicted"/>
<dbReference type="SUPFAM" id="SSF50118">
    <property type="entry name" value="Cell growth inhibitor/plasmid maintenance toxic component"/>
    <property type="match status" value="1"/>
</dbReference>
<organism evidence="1 2">
    <name type="scientific">Candidatus Jacksonbacteria bacterium RIFCSPLOWO2_02_FULL_44_20</name>
    <dbReference type="NCBI Taxonomy" id="1798460"/>
    <lineage>
        <taxon>Bacteria</taxon>
        <taxon>Candidatus Jacksoniibacteriota</taxon>
    </lineage>
</organism>
<evidence type="ECO:0000313" key="1">
    <source>
        <dbReference type="EMBL" id="OGY74142.1"/>
    </source>
</evidence>
<dbReference type="InterPro" id="IPR011067">
    <property type="entry name" value="Plasmid_toxin/cell-grow_inhib"/>
</dbReference>
<comment type="caution">
    <text evidence="1">The sequence shown here is derived from an EMBL/GenBank/DDBJ whole genome shotgun (WGS) entry which is preliminary data.</text>
</comment>
<reference evidence="1 2" key="1">
    <citation type="journal article" date="2016" name="Nat. Commun.">
        <title>Thousands of microbial genomes shed light on interconnected biogeochemical processes in an aquifer system.</title>
        <authorList>
            <person name="Anantharaman K."/>
            <person name="Brown C.T."/>
            <person name="Hug L.A."/>
            <person name="Sharon I."/>
            <person name="Castelle C.J."/>
            <person name="Probst A.J."/>
            <person name="Thomas B.C."/>
            <person name="Singh A."/>
            <person name="Wilkins M.J."/>
            <person name="Karaoz U."/>
            <person name="Brodie E.L."/>
            <person name="Williams K.H."/>
            <person name="Hubbard S.S."/>
            <person name="Banfield J.F."/>
        </authorList>
    </citation>
    <scope>NUCLEOTIDE SEQUENCE [LARGE SCALE GENOMIC DNA]</scope>
</reference>
<dbReference type="InterPro" id="IPR003477">
    <property type="entry name" value="PemK-like"/>
</dbReference>
<name>A0A1G2ABE9_9BACT</name>